<evidence type="ECO:0000313" key="2">
    <source>
        <dbReference type="Proteomes" id="UP000076586"/>
    </source>
</evidence>
<name>A0A161L9U4_9BACT</name>
<protein>
    <submittedName>
        <fullName evidence="1">Uncharacterized protein</fullName>
    </submittedName>
</protein>
<dbReference type="AlphaFoldDB" id="A0A161L9U4"/>
<reference evidence="2" key="2">
    <citation type="journal article" date="2017" name="Genome Announc.">
        <title>Draft genome sequence of Paludibacter jiangxiensis NM7(T), a propionate-producing fermentative bacterium.</title>
        <authorList>
            <person name="Qiu Y.-L."/>
            <person name="Tourlousse D.M."/>
            <person name="Matsuura N."/>
            <person name="Ohashi A."/>
            <person name="Sekiguchi Y."/>
        </authorList>
    </citation>
    <scope>NUCLEOTIDE SEQUENCE [LARGE SCALE GENOMIC DNA]</scope>
    <source>
        <strain evidence="2">NM7</strain>
    </source>
</reference>
<comment type="caution">
    <text evidence="1">The sequence shown here is derived from an EMBL/GenBank/DDBJ whole genome shotgun (WGS) entry which is preliminary data.</text>
</comment>
<keyword evidence="2" id="KW-1185">Reference proteome</keyword>
<organism evidence="1 2">
    <name type="scientific">Paludibacter jiangxiensis</name>
    <dbReference type="NCBI Taxonomy" id="681398"/>
    <lineage>
        <taxon>Bacteria</taxon>
        <taxon>Pseudomonadati</taxon>
        <taxon>Bacteroidota</taxon>
        <taxon>Bacteroidia</taxon>
        <taxon>Bacteroidales</taxon>
        <taxon>Paludibacteraceae</taxon>
        <taxon>Paludibacter</taxon>
    </lineage>
</organism>
<dbReference type="EMBL" id="BDCR01000004">
    <property type="protein sequence ID" value="GAT64364.1"/>
    <property type="molecule type" value="Genomic_DNA"/>
</dbReference>
<proteinExistence type="predicted"/>
<dbReference type="RefSeq" id="WP_068706393.1">
    <property type="nucleotide sequence ID" value="NZ_BDCR01000004.1"/>
</dbReference>
<gene>
    <name evidence="1" type="ORF">PJIAN_4915</name>
</gene>
<reference evidence="2" key="1">
    <citation type="submission" date="2016-04" db="EMBL/GenBank/DDBJ databases">
        <title>Draft genome sequence of Paludibacter jiangxiensis strain NM7.</title>
        <authorList>
            <person name="Qiu Y."/>
            <person name="Matsuura N."/>
            <person name="Ohashi A."/>
            <person name="Tourlousse M.D."/>
            <person name="Sekiguchi Y."/>
        </authorList>
    </citation>
    <scope>NUCLEOTIDE SEQUENCE [LARGE SCALE GENOMIC DNA]</scope>
    <source>
        <strain evidence="2">NM7</strain>
    </source>
</reference>
<evidence type="ECO:0000313" key="1">
    <source>
        <dbReference type="EMBL" id="GAT64364.1"/>
    </source>
</evidence>
<accession>A0A161L9U4</accession>
<dbReference type="Proteomes" id="UP000076586">
    <property type="component" value="Unassembled WGS sequence"/>
</dbReference>
<sequence>MNSTSKTHELLRTAFDFMLSKANVNVLTFDESKIMGQIIDVHFNTLEKDTATITINSNVIDMFNVKEITAE</sequence>